<evidence type="ECO:0000256" key="9">
    <source>
        <dbReference type="ARBA" id="ARBA00024973"/>
    </source>
</evidence>
<feature type="domain" description="ABC3 transporter permease C-terminal" evidence="12">
    <location>
        <begin position="319"/>
        <end position="436"/>
    </location>
</feature>
<accession>A0A348AGS9</accession>
<dbReference type="EMBL" id="AP018449">
    <property type="protein sequence ID" value="BBB90277.1"/>
    <property type="molecule type" value="Genomic_DNA"/>
</dbReference>
<organism evidence="14 15">
    <name type="scientific">Methylomusa anaerophila</name>
    <dbReference type="NCBI Taxonomy" id="1930071"/>
    <lineage>
        <taxon>Bacteria</taxon>
        <taxon>Bacillati</taxon>
        <taxon>Bacillota</taxon>
        <taxon>Negativicutes</taxon>
        <taxon>Selenomonadales</taxon>
        <taxon>Sporomusaceae</taxon>
        <taxon>Methylomusa</taxon>
    </lineage>
</organism>
<keyword evidence="8 11" id="KW-0472">Membrane</keyword>
<feature type="transmembrane region" description="Helical" evidence="11">
    <location>
        <begin position="20"/>
        <end position="39"/>
    </location>
</feature>
<feature type="transmembrane region" description="Helical" evidence="11">
    <location>
        <begin position="359"/>
        <end position="390"/>
    </location>
</feature>
<evidence type="ECO:0000259" key="12">
    <source>
        <dbReference type="Pfam" id="PF02687"/>
    </source>
</evidence>
<sequence>MIHLLIAWRNLWFKPVQSMLTVAVVATSLAMTITVMLLASSIQGGLIKAAEPFDLIVGAKGSPNQLVLNTVFLQDVPIGNIDYSLTRELAANPLVATAIPIGFGDNYRGYRIVGTEAAIFEHRIKAGQLPWIQLAQGHPFREQYEAVIGAKTAAETGLKLGDQFVSSHGVVAGGESHADKKFTVVGVMRPLNGPYDQAIFVSLASIWDVHSHAHEEEGTGKDNDLDNHNQTKQGAEDEHNNHSDQDNERQHIRGNDDEHHQEEELGTTVVLVKPKGYAEAMRLYQEFQKDKRAQLIFPAQVVVKLFAILGEGEKVLSMIGYAVFAMAMLLVSFSLYWSALSRSRERAVLRALGASRKDIFTIILAEGMLLVCSGILLGILAGHGLFTLIAGALQKKTAVAITGAFSTAEAYTIIAILLVSIIASVIPALHTAKSNIAADL</sequence>
<protein>
    <recommendedName>
        <fullName evidence="4">Putative hemin transport system permease protein HrtB</fullName>
    </recommendedName>
</protein>
<evidence type="ECO:0000256" key="6">
    <source>
        <dbReference type="ARBA" id="ARBA00022692"/>
    </source>
</evidence>
<evidence type="ECO:0000259" key="13">
    <source>
        <dbReference type="Pfam" id="PF12704"/>
    </source>
</evidence>
<evidence type="ECO:0000256" key="2">
    <source>
        <dbReference type="ARBA" id="ARBA00008697"/>
    </source>
</evidence>
<dbReference type="GO" id="GO:0005886">
    <property type="term" value="C:plasma membrane"/>
    <property type="evidence" value="ECO:0007669"/>
    <property type="project" value="UniProtKB-SubCell"/>
</dbReference>
<gene>
    <name evidence="14" type="ORF">MAMMFC1_00925</name>
</gene>
<dbReference type="InterPro" id="IPR003838">
    <property type="entry name" value="ABC3_permease_C"/>
</dbReference>
<dbReference type="Proteomes" id="UP000276437">
    <property type="component" value="Chromosome"/>
</dbReference>
<evidence type="ECO:0000256" key="5">
    <source>
        <dbReference type="ARBA" id="ARBA00022475"/>
    </source>
</evidence>
<dbReference type="InterPro" id="IPR025857">
    <property type="entry name" value="MacB_PCD"/>
</dbReference>
<comment type="similarity">
    <text evidence="2">Belongs to the ABC-4 integral membrane protein family. HrtB subfamily.</text>
</comment>
<keyword evidence="5" id="KW-1003">Cell membrane</keyword>
<evidence type="ECO:0000313" key="14">
    <source>
        <dbReference type="EMBL" id="BBB90277.1"/>
    </source>
</evidence>
<comment type="subcellular location">
    <subcellularLocation>
        <location evidence="1">Cell membrane</location>
        <topology evidence="1">Multi-pass membrane protein</topology>
    </subcellularLocation>
</comment>
<comment type="subunit">
    <text evidence="3">The complex is composed of two ATP-binding proteins (HrtA), two transmembrane proteins (HrtB) and a solute-binding protein.</text>
</comment>
<name>A0A348AGS9_9FIRM</name>
<feature type="domain" description="MacB-like periplasmic core" evidence="13">
    <location>
        <begin position="18"/>
        <end position="206"/>
    </location>
</feature>
<evidence type="ECO:0000256" key="8">
    <source>
        <dbReference type="ARBA" id="ARBA00023136"/>
    </source>
</evidence>
<dbReference type="PANTHER" id="PTHR43738">
    <property type="entry name" value="ABC TRANSPORTER, MEMBRANE PROTEIN"/>
    <property type="match status" value="1"/>
</dbReference>
<evidence type="ECO:0000256" key="7">
    <source>
        <dbReference type="ARBA" id="ARBA00022989"/>
    </source>
</evidence>
<evidence type="ECO:0000256" key="1">
    <source>
        <dbReference type="ARBA" id="ARBA00004651"/>
    </source>
</evidence>
<feature type="transmembrane region" description="Helical" evidence="11">
    <location>
        <begin position="410"/>
        <end position="429"/>
    </location>
</feature>
<feature type="compositionally biased region" description="Basic and acidic residues" evidence="10">
    <location>
        <begin position="214"/>
        <end position="263"/>
    </location>
</feature>
<dbReference type="KEGG" id="mana:MAMMFC1_00925"/>
<dbReference type="Pfam" id="PF02687">
    <property type="entry name" value="FtsX"/>
    <property type="match status" value="1"/>
</dbReference>
<dbReference type="RefSeq" id="WP_232035661.1">
    <property type="nucleotide sequence ID" value="NZ_AP018449.1"/>
</dbReference>
<keyword evidence="7 11" id="KW-1133">Transmembrane helix</keyword>
<dbReference type="PANTHER" id="PTHR43738:SF2">
    <property type="entry name" value="ABC TRANSPORTER PERMEASE"/>
    <property type="match status" value="1"/>
</dbReference>
<keyword evidence="15" id="KW-1185">Reference proteome</keyword>
<evidence type="ECO:0000313" key="15">
    <source>
        <dbReference type="Proteomes" id="UP000276437"/>
    </source>
</evidence>
<evidence type="ECO:0000256" key="3">
    <source>
        <dbReference type="ARBA" id="ARBA00011131"/>
    </source>
</evidence>
<reference evidence="14 15" key="1">
    <citation type="journal article" date="2018" name="Int. J. Syst. Evol. Microbiol.">
        <title>Methylomusa anaerophila gen. nov., sp. nov., an anaerobic methanol-utilizing bacterium isolated from a microbial fuel cell.</title>
        <authorList>
            <person name="Amano N."/>
            <person name="Yamamuro A."/>
            <person name="Miyahara M."/>
            <person name="Kouzuma A."/>
            <person name="Abe T."/>
            <person name="Watanabe K."/>
        </authorList>
    </citation>
    <scope>NUCLEOTIDE SEQUENCE [LARGE SCALE GENOMIC DNA]</scope>
    <source>
        <strain evidence="14 15">MMFC1</strain>
    </source>
</reference>
<dbReference type="Pfam" id="PF12704">
    <property type="entry name" value="MacB_PCD"/>
    <property type="match status" value="1"/>
</dbReference>
<proteinExistence type="inferred from homology"/>
<keyword evidence="6 11" id="KW-0812">Transmembrane</keyword>
<evidence type="ECO:0000256" key="10">
    <source>
        <dbReference type="SAM" id="MobiDB-lite"/>
    </source>
</evidence>
<feature type="region of interest" description="Disordered" evidence="10">
    <location>
        <begin position="214"/>
        <end position="265"/>
    </location>
</feature>
<dbReference type="InterPro" id="IPR051125">
    <property type="entry name" value="ABC-4/HrtB_transporter"/>
</dbReference>
<evidence type="ECO:0000256" key="4">
    <source>
        <dbReference type="ARBA" id="ARBA00016962"/>
    </source>
</evidence>
<dbReference type="AlphaFoldDB" id="A0A348AGS9"/>
<feature type="transmembrane region" description="Helical" evidence="11">
    <location>
        <begin position="315"/>
        <end position="338"/>
    </location>
</feature>
<comment type="function">
    <text evidence="9">Part of the ABC transporter complex hrt involved in hemin import. Responsible for the translocation of the substrate across the membrane.</text>
</comment>
<evidence type="ECO:0000256" key="11">
    <source>
        <dbReference type="SAM" id="Phobius"/>
    </source>
</evidence>